<comment type="caution">
    <text evidence="1">The sequence shown here is derived from an EMBL/GenBank/DDBJ whole genome shotgun (WGS) entry which is preliminary data.</text>
</comment>
<sequence length="111" mass="12685">MKKGDTVVIIDGSFTRSVVDGELIKEYLNCGVEKDLHYMVIEINCRFPKTSKYSFYTNYNNTVIQAVDSGKVVFIEACFLRVQPPEHHITVGDFSLVLSDEEYAELKEQLL</sequence>
<proteinExistence type="predicted"/>
<organism evidence="1">
    <name type="scientific">marine sediment metagenome</name>
    <dbReference type="NCBI Taxonomy" id="412755"/>
    <lineage>
        <taxon>unclassified sequences</taxon>
        <taxon>metagenomes</taxon>
        <taxon>ecological metagenomes</taxon>
    </lineage>
</organism>
<gene>
    <name evidence="1" type="ORF">LCGC14_1187970</name>
</gene>
<protein>
    <submittedName>
        <fullName evidence="1">Uncharacterized protein</fullName>
    </submittedName>
</protein>
<accession>A0A0F9PQP2</accession>
<dbReference type="AlphaFoldDB" id="A0A0F9PQP2"/>
<name>A0A0F9PQP2_9ZZZZ</name>
<dbReference type="EMBL" id="LAZR01006005">
    <property type="protein sequence ID" value="KKM95467.1"/>
    <property type="molecule type" value="Genomic_DNA"/>
</dbReference>
<reference evidence="1" key="1">
    <citation type="journal article" date="2015" name="Nature">
        <title>Complex archaea that bridge the gap between prokaryotes and eukaryotes.</title>
        <authorList>
            <person name="Spang A."/>
            <person name="Saw J.H."/>
            <person name="Jorgensen S.L."/>
            <person name="Zaremba-Niedzwiedzka K."/>
            <person name="Martijn J."/>
            <person name="Lind A.E."/>
            <person name="van Eijk R."/>
            <person name="Schleper C."/>
            <person name="Guy L."/>
            <person name="Ettema T.J."/>
        </authorList>
    </citation>
    <scope>NUCLEOTIDE SEQUENCE</scope>
</reference>
<evidence type="ECO:0000313" key="1">
    <source>
        <dbReference type="EMBL" id="KKM95467.1"/>
    </source>
</evidence>